<dbReference type="InterPro" id="IPR014942">
    <property type="entry name" value="AbiEii"/>
</dbReference>
<dbReference type="AlphaFoldDB" id="A0A0G0UJI7"/>
<name>A0A0G0UJI7_9BACT</name>
<protein>
    <recommendedName>
        <fullName evidence="3">Nucleotidyl transferase AbiEii/AbiGii toxin family protein</fullName>
    </recommendedName>
</protein>
<proteinExistence type="predicted"/>
<evidence type="ECO:0000313" key="2">
    <source>
        <dbReference type="Proteomes" id="UP000033858"/>
    </source>
</evidence>
<organism evidence="1 2">
    <name type="scientific">Candidatus Woesebacteria bacterium GW2011_GWB1_41_10</name>
    <dbReference type="NCBI Taxonomy" id="1618577"/>
    <lineage>
        <taxon>Bacteria</taxon>
        <taxon>Candidatus Woeseibacteriota</taxon>
    </lineage>
</organism>
<dbReference type="EMBL" id="LCAE01000004">
    <property type="protein sequence ID" value="KKR87646.1"/>
    <property type="molecule type" value="Genomic_DNA"/>
</dbReference>
<gene>
    <name evidence="1" type="ORF">UU32_C0004G0011</name>
</gene>
<reference evidence="1 2" key="1">
    <citation type="journal article" date="2015" name="Nature">
        <title>rRNA introns, odd ribosomes, and small enigmatic genomes across a large radiation of phyla.</title>
        <authorList>
            <person name="Brown C.T."/>
            <person name="Hug L.A."/>
            <person name="Thomas B.C."/>
            <person name="Sharon I."/>
            <person name="Castelle C.J."/>
            <person name="Singh A."/>
            <person name="Wilkins M.J."/>
            <person name="Williams K.H."/>
            <person name="Banfield J.F."/>
        </authorList>
    </citation>
    <scope>NUCLEOTIDE SEQUENCE [LARGE SCALE GENOMIC DNA]</scope>
</reference>
<dbReference type="Gene3D" id="3.10.450.620">
    <property type="entry name" value="JHP933, nucleotidyltransferase-like core domain"/>
    <property type="match status" value="1"/>
</dbReference>
<sequence length="275" mass="32399">MFLSKLKQVYSENREKNKLFIRSLLKEVVQYYILNFIFTSTWGKFLLFKGGTALRFCFKLPRLSEDLDFDVEAGRDFNVEDFSRDLKDYFTKRLNYNDLSVKIANNERTIYLKFPILKEIGLSVGQSETNILHVRIDLSQNNRTYNNVEVTAKSYENLSFVMRRYSVEDLFAGKIGAILTREKIEGKEKVARFKGRDYYDLIWYLERGVRPNWKEVEAQTGLSKAKSIKLINQKVKKVTKETIEDDLTPFIEEKESVVSFAGNFRELAREYFKNL</sequence>
<evidence type="ECO:0008006" key="3">
    <source>
        <dbReference type="Google" id="ProtNLM"/>
    </source>
</evidence>
<accession>A0A0G0UJI7</accession>
<comment type="caution">
    <text evidence="1">The sequence shown here is derived from an EMBL/GenBank/DDBJ whole genome shotgun (WGS) entry which is preliminary data.</text>
</comment>
<dbReference type="Proteomes" id="UP000033858">
    <property type="component" value="Unassembled WGS sequence"/>
</dbReference>
<dbReference type="Pfam" id="PF08843">
    <property type="entry name" value="AbiEii"/>
    <property type="match status" value="1"/>
</dbReference>
<evidence type="ECO:0000313" key="1">
    <source>
        <dbReference type="EMBL" id="KKR87646.1"/>
    </source>
</evidence>